<dbReference type="Proteomes" id="UP000585272">
    <property type="component" value="Unassembled WGS sequence"/>
</dbReference>
<dbReference type="Gene3D" id="3.40.50.1170">
    <property type="entry name" value="L-asparaginase, N-terminal domain"/>
    <property type="match status" value="1"/>
</dbReference>
<keyword evidence="8" id="KW-1185">Reference proteome</keyword>
<evidence type="ECO:0000256" key="4">
    <source>
        <dbReference type="PIRSR" id="PIRSR001220-2"/>
    </source>
</evidence>
<feature type="binding site" evidence="4">
    <location>
        <begin position="96"/>
        <end position="97"/>
    </location>
    <ligand>
        <name>substrate</name>
    </ligand>
</feature>
<evidence type="ECO:0000256" key="3">
    <source>
        <dbReference type="PIRSR" id="PIRSR001220-1"/>
    </source>
</evidence>
<dbReference type="GO" id="GO:0004067">
    <property type="term" value="F:asparaginase activity"/>
    <property type="evidence" value="ECO:0007669"/>
    <property type="project" value="UniProtKB-UniRule"/>
</dbReference>
<dbReference type="GO" id="GO:0006528">
    <property type="term" value="P:asparagine metabolic process"/>
    <property type="evidence" value="ECO:0007669"/>
    <property type="project" value="InterPro"/>
</dbReference>
<reference evidence="7 8" key="1">
    <citation type="submission" date="2020-08" db="EMBL/GenBank/DDBJ databases">
        <title>Genomic Encyclopedia of Archaeal and Bacterial Type Strains, Phase II (KMG-II): from individual species to whole genera.</title>
        <authorList>
            <person name="Goeker M."/>
        </authorList>
    </citation>
    <scope>NUCLEOTIDE SEQUENCE [LARGE SCALE GENOMIC DNA]</scope>
    <source>
        <strain evidence="7 8">DSM 23288</strain>
    </source>
</reference>
<dbReference type="InterPro" id="IPR040919">
    <property type="entry name" value="Asparaginase_C"/>
</dbReference>
<dbReference type="InterPro" id="IPR027474">
    <property type="entry name" value="L-asparaginase_N"/>
</dbReference>
<dbReference type="InterPro" id="IPR004550">
    <property type="entry name" value="AsnASE_II"/>
</dbReference>
<organism evidence="7 8">
    <name type="scientific">Conexibacter arvalis</name>
    <dbReference type="NCBI Taxonomy" id="912552"/>
    <lineage>
        <taxon>Bacteria</taxon>
        <taxon>Bacillati</taxon>
        <taxon>Actinomycetota</taxon>
        <taxon>Thermoleophilia</taxon>
        <taxon>Solirubrobacterales</taxon>
        <taxon>Conexibacteraceae</taxon>
        <taxon>Conexibacter</taxon>
    </lineage>
</organism>
<dbReference type="InterPro" id="IPR006034">
    <property type="entry name" value="Asparaginase/glutaminase-like"/>
</dbReference>
<dbReference type="EC" id="3.5.1.1" evidence="7"/>
<accession>A0A840I979</accession>
<dbReference type="InterPro" id="IPR037152">
    <property type="entry name" value="L-asparaginase_N_sf"/>
</dbReference>
<dbReference type="FunFam" id="3.40.50.1170:FF:000001">
    <property type="entry name" value="L-asparaginase 2"/>
    <property type="match status" value="1"/>
</dbReference>
<dbReference type="SMART" id="SM00870">
    <property type="entry name" value="Asparaginase"/>
    <property type="match status" value="1"/>
</dbReference>
<dbReference type="EMBL" id="JACHNU010000001">
    <property type="protein sequence ID" value="MBB4660875.1"/>
    <property type="molecule type" value="Genomic_DNA"/>
</dbReference>
<comment type="caution">
    <text evidence="7">The sequence shown here is derived from an EMBL/GenBank/DDBJ whole genome shotgun (WGS) entry which is preliminary data.</text>
</comment>
<dbReference type="PANTHER" id="PTHR11707:SF28">
    <property type="entry name" value="60 KDA LYSOPHOSPHOLIPASE"/>
    <property type="match status" value="1"/>
</dbReference>
<evidence type="ECO:0000259" key="5">
    <source>
        <dbReference type="Pfam" id="PF00710"/>
    </source>
</evidence>
<evidence type="ECO:0000256" key="2">
    <source>
        <dbReference type="ARBA" id="ARBA00022801"/>
    </source>
</evidence>
<dbReference type="SFLD" id="SFLDS00057">
    <property type="entry name" value="Glutaminase/Asparaginase"/>
    <property type="match status" value="1"/>
</dbReference>
<dbReference type="PANTHER" id="PTHR11707">
    <property type="entry name" value="L-ASPARAGINASE"/>
    <property type="match status" value="1"/>
</dbReference>
<feature type="domain" description="L-asparaginase N-terminal" evidence="5">
    <location>
        <begin position="11"/>
        <end position="196"/>
    </location>
</feature>
<dbReference type="PRINTS" id="PR00139">
    <property type="entry name" value="ASNGLNASE"/>
</dbReference>
<dbReference type="PIRSF" id="PIRSF500176">
    <property type="entry name" value="L_ASNase"/>
    <property type="match status" value="1"/>
</dbReference>
<proteinExistence type="inferred from homology"/>
<gene>
    <name evidence="7" type="ORF">BDZ31_000448</name>
</gene>
<feature type="binding site" evidence="4">
    <location>
        <position position="65"/>
    </location>
    <ligand>
        <name>substrate</name>
    </ligand>
</feature>
<comment type="similarity">
    <text evidence="1">Belongs to the asparaginase 1 family.</text>
</comment>
<dbReference type="AlphaFoldDB" id="A0A840I979"/>
<dbReference type="Pfam" id="PF17763">
    <property type="entry name" value="Asparaginase_C"/>
    <property type="match status" value="1"/>
</dbReference>
<evidence type="ECO:0000256" key="1">
    <source>
        <dbReference type="ARBA" id="ARBA00010518"/>
    </source>
</evidence>
<keyword evidence="2 7" id="KW-0378">Hydrolase</keyword>
<name>A0A840I979_9ACTN</name>
<dbReference type="SUPFAM" id="SSF53774">
    <property type="entry name" value="Glutaminase/Asparaginase"/>
    <property type="match status" value="1"/>
</dbReference>
<evidence type="ECO:0000259" key="6">
    <source>
        <dbReference type="Pfam" id="PF17763"/>
    </source>
</evidence>
<dbReference type="Pfam" id="PF00710">
    <property type="entry name" value="Asparaginase"/>
    <property type="match status" value="1"/>
</dbReference>
<dbReference type="InterPro" id="IPR036152">
    <property type="entry name" value="Asp/glu_Ase-like_sf"/>
</dbReference>
<evidence type="ECO:0000313" key="8">
    <source>
        <dbReference type="Proteomes" id="UP000585272"/>
    </source>
</evidence>
<dbReference type="RefSeq" id="WP_183338551.1">
    <property type="nucleotide sequence ID" value="NZ_JACHNU010000001.1"/>
</dbReference>
<dbReference type="CDD" id="cd08964">
    <property type="entry name" value="L-asparaginase_II"/>
    <property type="match status" value="1"/>
</dbReference>
<feature type="active site" description="O-isoaspartyl threonine intermediate" evidence="3">
    <location>
        <position position="19"/>
    </location>
</feature>
<dbReference type="InterPro" id="IPR027473">
    <property type="entry name" value="L-asparaginase_C"/>
</dbReference>
<evidence type="ECO:0000313" key="7">
    <source>
        <dbReference type="EMBL" id="MBB4660875.1"/>
    </source>
</evidence>
<dbReference type="PROSITE" id="PS51732">
    <property type="entry name" value="ASN_GLN_ASE_3"/>
    <property type="match status" value="1"/>
</dbReference>
<dbReference type="PIRSF" id="PIRSF001220">
    <property type="entry name" value="L-ASNase_gatD"/>
    <property type="match status" value="1"/>
</dbReference>
<protein>
    <submittedName>
        <fullName evidence="7">L-asparaginase</fullName>
        <ecNumber evidence="7">3.5.1.1</ecNumber>
    </submittedName>
</protein>
<sequence length="334" mass="34187">MATRPHAVRHVRILGAGGTIAMGGEVGGAAHSATPRFDAAALVAAIPDLAGGDGIETVDVVNKPSAHLTLADQLEVCRQARDAARRGIGVVVTHGTDSLEETAMLCDVIHDAEAPIVFTGAIRPATAAGADGPANLLDAVSVATSAEAAGMGVLVVFGSEIHHARCARKTDTTSLVAFSSPQTGPLGRVTEGHPTIWSRLPRNPPLDPPALDRSVLVVPSGSGDDGTLARAALATEPDGVVIGTLGAGHLAPPVLELWAAAAERIPIVAYCRPERGVVLTGTYGYAGSERDLRGTGIIPAGFLSPQAARMKLLACVASGLSLDEIRWAFRQDDG</sequence>
<feature type="domain" description="Asparaginase/glutaminase C-terminal" evidence="6">
    <location>
        <begin position="215"/>
        <end position="329"/>
    </location>
</feature>
<dbReference type="Gene3D" id="3.40.50.40">
    <property type="match status" value="1"/>
</dbReference>